<protein>
    <submittedName>
        <fullName evidence="1">Uncharacterized protein</fullName>
    </submittedName>
</protein>
<proteinExistence type="predicted"/>
<keyword evidence="2" id="KW-1185">Reference proteome</keyword>
<dbReference type="EMBL" id="CALBWS010000001">
    <property type="protein sequence ID" value="CAH2712868.1"/>
    <property type="molecule type" value="Genomic_DNA"/>
</dbReference>
<evidence type="ECO:0000313" key="1">
    <source>
        <dbReference type="EMBL" id="CAH2712868.1"/>
    </source>
</evidence>
<comment type="caution">
    <text evidence="1">The sequence shown here is derived from an EMBL/GenBank/DDBJ whole genome shotgun (WGS) entry which is preliminary data.</text>
</comment>
<accession>A0ABM9EJV9</accession>
<evidence type="ECO:0000313" key="2">
    <source>
        <dbReference type="Proteomes" id="UP000838308"/>
    </source>
</evidence>
<reference evidence="1" key="1">
    <citation type="submission" date="2022-04" db="EMBL/GenBank/DDBJ databases">
        <authorList>
            <person name="Criscuolo A."/>
        </authorList>
    </citation>
    <scope>NUCLEOTIDE SEQUENCE</scope>
    <source>
        <strain evidence="1">CIP111895</strain>
    </source>
</reference>
<dbReference type="Proteomes" id="UP000838308">
    <property type="component" value="Unassembled WGS sequence"/>
</dbReference>
<organism evidence="1 2">
    <name type="scientific">Neobacillus rhizosphaerae</name>
    <dbReference type="NCBI Taxonomy" id="2880965"/>
    <lineage>
        <taxon>Bacteria</taxon>
        <taxon>Bacillati</taxon>
        <taxon>Bacillota</taxon>
        <taxon>Bacilli</taxon>
        <taxon>Bacillales</taxon>
        <taxon>Bacillaceae</taxon>
        <taxon>Neobacillus</taxon>
    </lineage>
</organism>
<name>A0ABM9EJV9_9BACI</name>
<sequence length="36" mass="4184">MAFLPSYFHTKEHLKEKNLLQDALLSNSVFFNLLSS</sequence>
<gene>
    <name evidence="1" type="ORF">BACCIP111895_00001</name>
</gene>